<dbReference type="InterPro" id="IPR000719">
    <property type="entry name" value="Prot_kinase_dom"/>
</dbReference>
<dbReference type="InterPro" id="IPR011009">
    <property type="entry name" value="Kinase-like_dom_sf"/>
</dbReference>
<dbReference type="GO" id="GO:0005524">
    <property type="term" value="F:ATP binding"/>
    <property type="evidence" value="ECO:0007669"/>
    <property type="project" value="UniProtKB-KW"/>
</dbReference>
<gene>
    <name evidence="9" type="ORF">AS594_03130</name>
</gene>
<dbReference type="EMBL" id="MEHJ01000001">
    <property type="protein sequence ID" value="OEJ23621.1"/>
    <property type="molecule type" value="Genomic_DNA"/>
</dbReference>
<evidence type="ECO:0000256" key="4">
    <source>
        <dbReference type="ARBA" id="ARBA00022741"/>
    </source>
</evidence>
<dbReference type="Proteomes" id="UP000095759">
    <property type="component" value="Unassembled WGS sequence"/>
</dbReference>
<dbReference type="Gene3D" id="3.30.200.20">
    <property type="entry name" value="Phosphorylase Kinase, domain 1"/>
    <property type="match status" value="1"/>
</dbReference>
<feature type="compositionally biased region" description="Low complexity" evidence="7">
    <location>
        <begin position="286"/>
        <end position="300"/>
    </location>
</feature>
<accession>A0A1E5P256</accession>
<keyword evidence="6" id="KW-0067">ATP-binding</keyword>
<dbReference type="PROSITE" id="PS50011">
    <property type="entry name" value="PROTEIN_KINASE_DOM"/>
    <property type="match status" value="1"/>
</dbReference>
<dbReference type="Pfam" id="PF00069">
    <property type="entry name" value="Pkinase"/>
    <property type="match status" value="1"/>
</dbReference>
<feature type="compositionally biased region" description="Low complexity" evidence="7">
    <location>
        <begin position="430"/>
        <end position="440"/>
    </location>
</feature>
<comment type="caution">
    <text evidence="9">The sequence shown here is derived from an EMBL/GenBank/DDBJ whole genome shotgun (WGS) entry which is preliminary data.</text>
</comment>
<keyword evidence="10" id="KW-1185">Reference proteome</keyword>
<evidence type="ECO:0000259" key="8">
    <source>
        <dbReference type="PROSITE" id="PS50011"/>
    </source>
</evidence>
<dbReference type="PANTHER" id="PTHR43289">
    <property type="entry name" value="MITOGEN-ACTIVATED PROTEIN KINASE KINASE KINASE 20-RELATED"/>
    <property type="match status" value="1"/>
</dbReference>
<dbReference type="AlphaFoldDB" id="A0A1E5P256"/>
<feature type="compositionally biased region" description="Basic and acidic residues" evidence="7">
    <location>
        <begin position="442"/>
        <end position="452"/>
    </location>
</feature>
<keyword evidence="5" id="KW-0418">Kinase</keyword>
<dbReference type="STRING" id="285458.BGM19_33655"/>
<keyword evidence="2" id="KW-0723">Serine/threonine-protein kinase</keyword>
<protein>
    <recommendedName>
        <fullName evidence="1">non-specific serine/threonine protein kinase</fullName>
        <ecNumber evidence="1">2.7.11.1</ecNumber>
    </recommendedName>
</protein>
<evidence type="ECO:0000256" key="2">
    <source>
        <dbReference type="ARBA" id="ARBA00022527"/>
    </source>
</evidence>
<dbReference type="OrthoDB" id="9762169at2"/>
<feature type="region of interest" description="Disordered" evidence="7">
    <location>
        <begin position="272"/>
        <end position="319"/>
    </location>
</feature>
<name>A0A1E5P256_9ACTN</name>
<evidence type="ECO:0000256" key="3">
    <source>
        <dbReference type="ARBA" id="ARBA00022679"/>
    </source>
</evidence>
<evidence type="ECO:0000256" key="1">
    <source>
        <dbReference type="ARBA" id="ARBA00012513"/>
    </source>
</evidence>
<dbReference type="CDD" id="cd14014">
    <property type="entry name" value="STKc_PknB_like"/>
    <property type="match status" value="1"/>
</dbReference>
<dbReference type="Gene3D" id="1.10.510.10">
    <property type="entry name" value="Transferase(Phosphotransferase) domain 1"/>
    <property type="match status" value="1"/>
</dbReference>
<proteinExistence type="predicted"/>
<dbReference type="PANTHER" id="PTHR43289:SF6">
    <property type="entry name" value="SERINE_THREONINE-PROTEIN KINASE NEKL-3"/>
    <property type="match status" value="1"/>
</dbReference>
<reference evidence="9 10" key="1">
    <citation type="submission" date="2016-08" db="EMBL/GenBank/DDBJ databases">
        <title>Complete genome sequence of Streptomyces agglomeratus strain 6-3-2, a novel anti-MRSA actinomycete isolated from Wuli of Tebit, China.</title>
        <authorList>
            <person name="Chen X."/>
        </authorList>
    </citation>
    <scope>NUCLEOTIDE SEQUENCE [LARGE SCALE GENOMIC DNA]</scope>
    <source>
        <strain evidence="9 10">6-3-2</strain>
    </source>
</reference>
<dbReference type="SMART" id="SM00220">
    <property type="entry name" value="S_TKc"/>
    <property type="match status" value="1"/>
</dbReference>
<dbReference type="EC" id="2.7.11.1" evidence="1"/>
<feature type="domain" description="Protein kinase" evidence="8">
    <location>
        <begin position="23"/>
        <end position="279"/>
    </location>
</feature>
<evidence type="ECO:0000256" key="5">
    <source>
        <dbReference type="ARBA" id="ARBA00022777"/>
    </source>
</evidence>
<keyword evidence="3" id="KW-0808">Transferase</keyword>
<keyword evidence="4" id="KW-0547">Nucleotide-binding</keyword>
<sequence>MRVRQSPFPPAFRLSAEIVAGRYRLGAKIGTGGVADVYEGLDLRLRRPVAVKVFRPGSDPEMEERFADEAVLLARLRHPGLVTVYDRGRHNECEYLVMQLVKGQTLRRRTVTGPLEPAYVAELGADLAHALAHVHAAGIVHRDVKPSNVLLDDAGRPHLTDFGISRMMNSTRNTASGALIGTAAYLAPEQVLGRGAGPAADIYALGLLLLECLKGELEYHGAPLEAALARLHRPPEIPGSVPEGLARTVRAMTALEEEARPDAEQCAQALSALGGDPGFVPPPTTAAPAPAGHSGPAPATLKTAGARYPSRQPHGPGRARHLLAATGTAVLTAVLGATLVASDNPGDRTARSAGSTPPRAAAVEPPSTTASAEGPGAVGRRPTAATTGPAPQAPDPPEPAASVRTAGWTSGEPGGSPAVRAPAEDRTRAAHATGTGTRPGSAHRDDAHKPHGEAQGQNKNRPGKENRR</sequence>
<dbReference type="PROSITE" id="PS00108">
    <property type="entry name" value="PROTEIN_KINASE_ST"/>
    <property type="match status" value="1"/>
</dbReference>
<feature type="region of interest" description="Disordered" evidence="7">
    <location>
        <begin position="341"/>
        <end position="468"/>
    </location>
</feature>
<organism evidence="9 10">
    <name type="scientific">Streptomyces agglomeratus</name>
    <dbReference type="NCBI Taxonomy" id="285458"/>
    <lineage>
        <taxon>Bacteria</taxon>
        <taxon>Bacillati</taxon>
        <taxon>Actinomycetota</taxon>
        <taxon>Actinomycetes</taxon>
        <taxon>Kitasatosporales</taxon>
        <taxon>Streptomycetaceae</taxon>
        <taxon>Streptomyces</taxon>
    </lineage>
</organism>
<dbReference type="GO" id="GO:0004674">
    <property type="term" value="F:protein serine/threonine kinase activity"/>
    <property type="evidence" value="ECO:0007669"/>
    <property type="project" value="UniProtKB-KW"/>
</dbReference>
<dbReference type="SUPFAM" id="SSF56112">
    <property type="entry name" value="Protein kinase-like (PK-like)"/>
    <property type="match status" value="1"/>
</dbReference>
<evidence type="ECO:0000256" key="6">
    <source>
        <dbReference type="ARBA" id="ARBA00022840"/>
    </source>
</evidence>
<evidence type="ECO:0000313" key="9">
    <source>
        <dbReference type="EMBL" id="OEJ23621.1"/>
    </source>
</evidence>
<dbReference type="InterPro" id="IPR008271">
    <property type="entry name" value="Ser/Thr_kinase_AS"/>
</dbReference>
<evidence type="ECO:0000256" key="7">
    <source>
        <dbReference type="SAM" id="MobiDB-lite"/>
    </source>
</evidence>
<evidence type="ECO:0000313" key="10">
    <source>
        <dbReference type="Proteomes" id="UP000095759"/>
    </source>
</evidence>